<protein>
    <submittedName>
        <fullName evidence="1">Uncharacterized protein</fullName>
    </submittedName>
</protein>
<accession>A0A9W8JZB7</accession>
<evidence type="ECO:0000313" key="1">
    <source>
        <dbReference type="EMBL" id="KAJ3509786.1"/>
    </source>
</evidence>
<proteinExistence type="predicted"/>
<dbReference type="OrthoDB" id="10496624at2759"/>
<comment type="caution">
    <text evidence="1">The sequence shown here is derived from an EMBL/GenBank/DDBJ whole genome shotgun (WGS) entry which is preliminary data.</text>
</comment>
<gene>
    <name evidence="1" type="ORF">NLJ89_g5035</name>
</gene>
<name>A0A9W8JZB7_9AGAR</name>
<sequence length="137" mass="15580">MHDSHHYTQPVLLDFITHVLHTSEVPYAIVEHIIALLPRYHAYASVHYEGGITTLSGHELFPGLLVILTPYYKEKFAEKAKFTNGFWGEIAGVGSFRDVHMLHVYRRLDGVLGSLFVDPESLPNRQDVQFELPPIVV</sequence>
<evidence type="ECO:0000313" key="2">
    <source>
        <dbReference type="Proteomes" id="UP001148786"/>
    </source>
</evidence>
<dbReference type="Proteomes" id="UP001148786">
    <property type="component" value="Unassembled WGS sequence"/>
</dbReference>
<keyword evidence="2" id="KW-1185">Reference proteome</keyword>
<organism evidence="1 2">
    <name type="scientific">Agrocybe chaxingu</name>
    <dbReference type="NCBI Taxonomy" id="84603"/>
    <lineage>
        <taxon>Eukaryota</taxon>
        <taxon>Fungi</taxon>
        <taxon>Dikarya</taxon>
        <taxon>Basidiomycota</taxon>
        <taxon>Agaricomycotina</taxon>
        <taxon>Agaricomycetes</taxon>
        <taxon>Agaricomycetidae</taxon>
        <taxon>Agaricales</taxon>
        <taxon>Agaricineae</taxon>
        <taxon>Strophariaceae</taxon>
        <taxon>Agrocybe</taxon>
    </lineage>
</organism>
<reference evidence="1" key="1">
    <citation type="submission" date="2022-07" db="EMBL/GenBank/DDBJ databases">
        <title>Genome Sequence of Agrocybe chaxingu.</title>
        <authorList>
            <person name="Buettner E."/>
        </authorList>
    </citation>
    <scope>NUCLEOTIDE SEQUENCE</scope>
    <source>
        <strain evidence="1">MP-N11</strain>
    </source>
</reference>
<dbReference type="AlphaFoldDB" id="A0A9W8JZB7"/>
<dbReference type="EMBL" id="JANKHO010000451">
    <property type="protein sequence ID" value="KAJ3509786.1"/>
    <property type="molecule type" value="Genomic_DNA"/>
</dbReference>